<dbReference type="AlphaFoldDB" id="A0A2T0MQQ4"/>
<name>A0A2T0MQQ4_9ACTN</name>
<reference evidence="1 2" key="1">
    <citation type="submission" date="2018-03" db="EMBL/GenBank/DDBJ databases">
        <title>Genomic Encyclopedia of Type Strains, Phase III (KMG-III): the genomes of soil and plant-associated and newly described type strains.</title>
        <authorList>
            <person name="Whitman W."/>
        </authorList>
    </citation>
    <scope>NUCLEOTIDE SEQUENCE [LARGE SCALE GENOMIC DNA]</scope>
    <source>
        <strain evidence="1 2">CGMCC 4.7104</strain>
    </source>
</reference>
<gene>
    <name evidence="1" type="ORF">B0I32_117194</name>
</gene>
<dbReference type="EMBL" id="PVNG01000017">
    <property type="protein sequence ID" value="PRX60427.1"/>
    <property type="molecule type" value="Genomic_DNA"/>
</dbReference>
<evidence type="ECO:0000313" key="1">
    <source>
        <dbReference type="EMBL" id="PRX60427.1"/>
    </source>
</evidence>
<sequence>MIDVETGRIAGTPHRHDVLRVFTRPAAEAAVRHRRARSTSLVSGLSAMGSSSVTITVPPTWAR</sequence>
<comment type="caution">
    <text evidence="1">The sequence shown here is derived from an EMBL/GenBank/DDBJ whole genome shotgun (WGS) entry which is preliminary data.</text>
</comment>
<protein>
    <submittedName>
        <fullName evidence="1">Uncharacterized protein</fullName>
    </submittedName>
</protein>
<organism evidence="1 2">
    <name type="scientific">Nonomuraea fuscirosea</name>
    <dbReference type="NCBI Taxonomy" id="1291556"/>
    <lineage>
        <taxon>Bacteria</taxon>
        <taxon>Bacillati</taxon>
        <taxon>Actinomycetota</taxon>
        <taxon>Actinomycetes</taxon>
        <taxon>Streptosporangiales</taxon>
        <taxon>Streptosporangiaceae</taxon>
        <taxon>Nonomuraea</taxon>
    </lineage>
</organism>
<evidence type="ECO:0000313" key="2">
    <source>
        <dbReference type="Proteomes" id="UP000238312"/>
    </source>
</evidence>
<accession>A0A2T0MQQ4</accession>
<dbReference type="Proteomes" id="UP000238312">
    <property type="component" value="Unassembled WGS sequence"/>
</dbReference>
<keyword evidence="2" id="KW-1185">Reference proteome</keyword>
<proteinExistence type="predicted"/>